<evidence type="ECO:0000256" key="5">
    <source>
        <dbReference type="ARBA" id="ARBA00022723"/>
    </source>
</evidence>
<keyword evidence="13" id="KW-0675">Receptor</keyword>
<evidence type="ECO:0000256" key="8">
    <source>
        <dbReference type="ARBA" id="ARBA00023136"/>
    </source>
</evidence>
<accession>A0A8J6AI22</accession>
<feature type="region of interest" description="Disordered" evidence="9">
    <location>
        <begin position="452"/>
        <end position="472"/>
    </location>
</feature>
<dbReference type="OrthoDB" id="10035766at2759"/>
<dbReference type="InterPro" id="IPR036465">
    <property type="entry name" value="vWFA_dom_sf"/>
</dbReference>
<proteinExistence type="inferred from homology"/>
<dbReference type="InterPro" id="IPR002035">
    <property type="entry name" value="VWF_A"/>
</dbReference>
<evidence type="ECO:0000256" key="3">
    <source>
        <dbReference type="ARBA" id="ARBA00022553"/>
    </source>
</evidence>
<dbReference type="SUPFAM" id="SSF53300">
    <property type="entry name" value="vWA-like"/>
    <property type="match status" value="1"/>
</dbReference>
<protein>
    <submittedName>
        <fullName evidence="13">Anthrax toxin receptor 1</fullName>
    </submittedName>
</protein>
<keyword evidence="4 10" id="KW-0812">Transmembrane</keyword>
<feature type="signal peptide" evidence="11">
    <location>
        <begin position="1"/>
        <end position="28"/>
    </location>
</feature>
<evidence type="ECO:0000256" key="9">
    <source>
        <dbReference type="SAM" id="MobiDB-lite"/>
    </source>
</evidence>
<keyword evidence="8 10" id="KW-0472">Membrane</keyword>
<feature type="region of interest" description="Disordered" evidence="9">
    <location>
        <begin position="495"/>
        <end position="542"/>
    </location>
</feature>
<dbReference type="PANTHER" id="PTHR16059">
    <property type="entry name" value="ANTHRAX TOXIN RECEPTOR"/>
    <property type="match status" value="1"/>
</dbReference>
<keyword evidence="7 10" id="KW-1133">Transmembrane helix</keyword>
<evidence type="ECO:0000256" key="7">
    <source>
        <dbReference type="ARBA" id="ARBA00022989"/>
    </source>
</evidence>
<feature type="domain" description="VWFA" evidence="12">
    <location>
        <begin position="198"/>
        <end position="337"/>
    </location>
</feature>
<evidence type="ECO:0000256" key="2">
    <source>
        <dbReference type="ARBA" id="ARBA00008095"/>
    </source>
</evidence>
<dbReference type="EMBL" id="JAGFMF010011626">
    <property type="protein sequence ID" value="KAG8518730.1"/>
    <property type="molecule type" value="Genomic_DNA"/>
</dbReference>
<reference evidence="13" key="1">
    <citation type="journal article" date="2021" name="Evol. Appl.">
        <title>The genome of the Pyrenean desman and the effects of bottlenecks and inbreeding on the genomic landscape of an endangered species.</title>
        <authorList>
            <person name="Escoda L."/>
            <person name="Castresana J."/>
        </authorList>
    </citation>
    <scope>NUCLEOTIDE SEQUENCE</scope>
    <source>
        <strain evidence="13">IBE-C5619</strain>
    </source>
</reference>
<evidence type="ECO:0000256" key="10">
    <source>
        <dbReference type="SAM" id="Phobius"/>
    </source>
</evidence>
<dbReference type="AlphaFoldDB" id="A0A8J6AI22"/>
<feature type="transmembrane region" description="Helical" evidence="10">
    <location>
        <begin position="418"/>
        <end position="439"/>
    </location>
</feature>
<comment type="similarity">
    <text evidence="2">Belongs to the ATR family.</text>
</comment>
<feature type="chain" id="PRO_5035187458" evidence="11">
    <location>
        <begin position="29"/>
        <end position="807"/>
    </location>
</feature>
<dbReference type="InterPro" id="IPR008399">
    <property type="entry name" value="Anthrax_toxin_rcpt_C"/>
</dbReference>
<feature type="non-terminal residue" evidence="13">
    <location>
        <position position="1"/>
    </location>
</feature>
<comment type="subcellular location">
    <subcellularLocation>
        <location evidence="1">Membrane</location>
        <topology evidence="1">Single-pass type I membrane protein</topology>
    </subcellularLocation>
</comment>
<dbReference type="PANTHER" id="PTHR16059:SF11">
    <property type="entry name" value="ANTHRAX TOXIN RECEPTOR 1"/>
    <property type="match status" value="1"/>
</dbReference>
<evidence type="ECO:0000256" key="4">
    <source>
        <dbReference type="ARBA" id="ARBA00022692"/>
    </source>
</evidence>
<feature type="compositionally biased region" description="Basic and acidic residues" evidence="9">
    <location>
        <begin position="495"/>
        <end position="518"/>
    </location>
</feature>
<keyword evidence="3" id="KW-0597">Phosphoprotein</keyword>
<dbReference type="GO" id="GO:0005886">
    <property type="term" value="C:plasma membrane"/>
    <property type="evidence" value="ECO:0007669"/>
    <property type="project" value="TreeGrafter"/>
</dbReference>
<dbReference type="GO" id="GO:0009986">
    <property type="term" value="C:cell surface"/>
    <property type="evidence" value="ECO:0007669"/>
    <property type="project" value="TreeGrafter"/>
</dbReference>
<dbReference type="Proteomes" id="UP000700334">
    <property type="component" value="Unassembled WGS sequence"/>
</dbReference>
<dbReference type="Pfam" id="PF05587">
    <property type="entry name" value="Anth_Ig"/>
    <property type="match status" value="1"/>
</dbReference>
<evidence type="ECO:0000259" key="12">
    <source>
        <dbReference type="PROSITE" id="PS50234"/>
    </source>
</evidence>
<keyword evidence="6 11" id="KW-0732">Signal</keyword>
<evidence type="ECO:0000256" key="11">
    <source>
        <dbReference type="SAM" id="SignalP"/>
    </source>
</evidence>
<dbReference type="GO" id="GO:0004888">
    <property type="term" value="F:transmembrane signaling receptor activity"/>
    <property type="evidence" value="ECO:0007669"/>
    <property type="project" value="TreeGrafter"/>
</dbReference>
<dbReference type="InterPro" id="IPR008400">
    <property type="entry name" value="Anthrax_toxin_rcpt_extracel"/>
</dbReference>
<dbReference type="Gene3D" id="3.40.50.410">
    <property type="entry name" value="von Willebrand factor, type A domain"/>
    <property type="match status" value="1"/>
</dbReference>
<sequence length="807" mass="89363">VMATVEQKALGIGFKCLSLATFVLICAGQGGRREEGGPACYGGFDLYFILDKIALGQACLSPGTERDRWRCQRLQPCAFVRELVSPSLSAAERAEEAPRSVGWTNVFSDLLSVTEKCEDAVDLLRFCEPFTFALQTLMVVGEAQHDMEEAEQRPQTDHALHFSITRSCHMCIHISGSVLHHWNEIYYFVEQLAHKFIREQIRQGLEELQKVLPGGDTYMHEGFERASEQIYYENSQGYRTASVIIALTDGELHEDLFFYSEREANRSRDLGAIVYCVGVKDFNETQILKKSCIEILAAEPSTICAGESFQVVVRGNGFRHARNVDRVLCSFKINDSVTLKCHLDSQVHKDQDEKPFTVEDTYLLCPAPILKEVGINPQTKQKGAALPDAAVQASFSQTTEEADKEPPAPVPHTSDGSILAIALLILFLLLALALLWWFWPLCCTVIIKEVPPPPAEESEEEDDDGLPKKKWPTVDASYYGGRGVGGIKRMEVRWGEKGSTEEGAKLEKAKNARVKMPEQEYEFPEPRNLNNNMRRPSSPRKWYSPIKCKKTASIQQAQGTRMARDISSDSTSVSSELVAQIQPCTCNSEGGKLDALWVLLRKGYDRVSVMRPQPGDTRSCCEVALSQGSAEPEQSIHMKSQPQPYRRKRAECVRSQVAASDDFAHSLGSSSKSKHDVLGSPLAITPQLPRGPIHNLLDSSDGMDHGHKSLHNVMEDLGQGCQAGSTGGITDNLKGLVILRTAHTHHKHGGIGRRGRDDDLLGPILWGSSAFSRVVKMPMDSTTYSAPSSPHLILVGSCSWNMEMGFL</sequence>
<dbReference type="Pfam" id="PF05586">
    <property type="entry name" value="Ant_C"/>
    <property type="match status" value="2"/>
</dbReference>
<evidence type="ECO:0000256" key="6">
    <source>
        <dbReference type="ARBA" id="ARBA00022729"/>
    </source>
</evidence>
<evidence type="ECO:0000256" key="1">
    <source>
        <dbReference type="ARBA" id="ARBA00004479"/>
    </source>
</evidence>
<organism evidence="13 14">
    <name type="scientific">Galemys pyrenaicus</name>
    <name type="common">Iberian desman</name>
    <name type="synonym">Pyrenean desman</name>
    <dbReference type="NCBI Taxonomy" id="202257"/>
    <lineage>
        <taxon>Eukaryota</taxon>
        <taxon>Metazoa</taxon>
        <taxon>Chordata</taxon>
        <taxon>Craniata</taxon>
        <taxon>Vertebrata</taxon>
        <taxon>Euteleostomi</taxon>
        <taxon>Mammalia</taxon>
        <taxon>Eutheria</taxon>
        <taxon>Laurasiatheria</taxon>
        <taxon>Eulipotyphla</taxon>
        <taxon>Talpidae</taxon>
        <taxon>Galemys</taxon>
    </lineage>
</organism>
<evidence type="ECO:0000313" key="14">
    <source>
        <dbReference type="Proteomes" id="UP000700334"/>
    </source>
</evidence>
<name>A0A8J6AI22_GALPY</name>
<keyword evidence="14" id="KW-1185">Reference proteome</keyword>
<keyword evidence="5" id="KW-0479">Metal-binding</keyword>
<gene>
    <name evidence="13" type="ORF">J0S82_000968</name>
</gene>
<evidence type="ECO:0000313" key="13">
    <source>
        <dbReference type="EMBL" id="KAG8518730.1"/>
    </source>
</evidence>
<dbReference type="GO" id="GO:0046872">
    <property type="term" value="F:metal ion binding"/>
    <property type="evidence" value="ECO:0007669"/>
    <property type="project" value="UniProtKB-KW"/>
</dbReference>
<dbReference type="PROSITE" id="PS50234">
    <property type="entry name" value="VWFA"/>
    <property type="match status" value="1"/>
</dbReference>
<comment type="caution">
    <text evidence="13">The sequence shown here is derived from an EMBL/GenBank/DDBJ whole genome shotgun (WGS) entry which is preliminary data.</text>
</comment>